<keyword evidence="2" id="KW-0472">Membrane</keyword>
<evidence type="ECO:0000259" key="5">
    <source>
        <dbReference type="PROSITE" id="PS51272"/>
    </source>
</evidence>
<dbReference type="InterPro" id="IPR051465">
    <property type="entry name" value="Cell_Envelope_Struct_Comp"/>
</dbReference>
<keyword evidence="7" id="KW-1185">Reference proteome</keyword>
<evidence type="ECO:0000256" key="1">
    <source>
        <dbReference type="SAM" id="Coils"/>
    </source>
</evidence>
<dbReference type="AlphaFoldDB" id="B9K820"/>
<dbReference type="STRING" id="309803.CTN_0927"/>
<evidence type="ECO:0000256" key="2">
    <source>
        <dbReference type="SAM" id="Phobius"/>
    </source>
</evidence>
<proteinExistence type="predicted"/>
<evidence type="ECO:0000313" key="7">
    <source>
        <dbReference type="Proteomes" id="UP000000445"/>
    </source>
</evidence>
<dbReference type="PANTHER" id="PTHR43308:SF1">
    <property type="entry name" value="OUTER MEMBRANE PROTEIN ALPHA"/>
    <property type="match status" value="1"/>
</dbReference>
<gene>
    <name evidence="6" type="ordered locus">CTN_0927</name>
</gene>
<feature type="domain" description="T-SNARE coiled-coil homology" evidence="4">
    <location>
        <begin position="112"/>
        <end position="174"/>
    </location>
</feature>
<evidence type="ECO:0000259" key="4">
    <source>
        <dbReference type="PROSITE" id="PS50192"/>
    </source>
</evidence>
<protein>
    <submittedName>
        <fullName evidence="6">S-layer domain protein</fullName>
    </submittedName>
</protein>
<sequence length="403" mass="43997">MRKFLALALILGALIGISQQFKDVPVNHWAYEAVTEMAKLGVITGMPDGTFQGNSYLTRYQAAVAFYRLYNILKQPSVEVSGLINKVSTLEDLVSTALMKVQNLSDNFGGITSDLESLKNDVANLKSTLVDLKNLRMEVMSQLQSQSDTIQKLDSRVNDALSRIAALESKVSGDFVSKDYVDTRISQTVSRLSDLEKKLSTLETKTANLEALVKNTETSLKDYVEKTLKAYAETFDQKLSEISANLERNNTALSGEIGNLKVLVSKLQSDLETQQKTARALDARVSVLEGQVTTVNSRVENLEKRVSQVESSVGKISTLERNLGAVTARITKVEEEIQSLSQSNTELSQKVDEIVSSKPWMEDVNSVSATLSKKISDVQTMALAGVAIGIVGVIIGFVMGGSK</sequence>
<dbReference type="InterPro" id="IPR001119">
    <property type="entry name" value="SLH_dom"/>
</dbReference>
<dbReference type="Pfam" id="PF00395">
    <property type="entry name" value="SLH"/>
    <property type="match status" value="1"/>
</dbReference>
<dbReference type="HOGENOM" id="CLU_699935_0_0_0"/>
<dbReference type="KEGG" id="tna:CTN_0927"/>
<feature type="chain" id="PRO_5002887663" evidence="3">
    <location>
        <begin position="23"/>
        <end position="403"/>
    </location>
</feature>
<evidence type="ECO:0000256" key="3">
    <source>
        <dbReference type="SAM" id="SignalP"/>
    </source>
</evidence>
<dbReference type="RefSeq" id="WP_015919420.1">
    <property type="nucleotide sequence ID" value="NC_011978.1"/>
</dbReference>
<dbReference type="SUPFAM" id="SSF57997">
    <property type="entry name" value="Tropomyosin"/>
    <property type="match status" value="1"/>
</dbReference>
<feature type="signal peptide" evidence="3">
    <location>
        <begin position="1"/>
        <end position="22"/>
    </location>
</feature>
<dbReference type="Gene3D" id="1.10.287.1490">
    <property type="match status" value="2"/>
</dbReference>
<keyword evidence="2" id="KW-1133">Transmembrane helix</keyword>
<reference evidence="6 7" key="1">
    <citation type="journal article" date="2009" name="Biosci. Biotechnol. Biochem.">
        <title>WeGAS: a web-based microbial genome annotation system.</title>
        <authorList>
            <person name="Lee D."/>
            <person name="Seo H."/>
            <person name="Park C."/>
            <person name="Park K."/>
        </authorList>
    </citation>
    <scope>NUCLEOTIDE SEQUENCE [LARGE SCALE GENOMIC DNA]</scope>
    <source>
        <strain evidence="7">ATCC 49049 / DSM 4359 / NBRC 107923 / NS-E</strain>
    </source>
</reference>
<feature type="coiled-coil region" evidence="1">
    <location>
        <begin position="264"/>
        <end position="350"/>
    </location>
</feature>
<dbReference type="InterPro" id="IPR000727">
    <property type="entry name" value="T_SNARE_dom"/>
</dbReference>
<feature type="domain" description="SLH" evidence="5">
    <location>
        <begin position="17"/>
        <end position="80"/>
    </location>
</feature>
<evidence type="ECO:0000313" key="6">
    <source>
        <dbReference type="EMBL" id="ACM23103.1"/>
    </source>
</evidence>
<dbReference type="PROSITE" id="PS51272">
    <property type="entry name" value="SLH"/>
    <property type="match status" value="1"/>
</dbReference>
<dbReference type="PROSITE" id="PS50192">
    <property type="entry name" value="T_SNARE"/>
    <property type="match status" value="1"/>
</dbReference>
<dbReference type="PANTHER" id="PTHR43308">
    <property type="entry name" value="OUTER MEMBRANE PROTEIN ALPHA-RELATED"/>
    <property type="match status" value="1"/>
</dbReference>
<dbReference type="Proteomes" id="UP000000445">
    <property type="component" value="Chromosome"/>
</dbReference>
<feature type="coiled-coil region" evidence="1">
    <location>
        <begin position="115"/>
        <end position="212"/>
    </location>
</feature>
<keyword evidence="2" id="KW-0812">Transmembrane</keyword>
<keyword evidence="3" id="KW-0732">Signal</keyword>
<organism evidence="6 7">
    <name type="scientific">Thermotoga neapolitana (strain ATCC 49049 / DSM 4359 / NBRC 107923 / NS-E)</name>
    <dbReference type="NCBI Taxonomy" id="309803"/>
    <lineage>
        <taxon>Bacteria</taxon>
        <taxon>Thermotogati</taxon>
        <taxon>Thermotogota</taxon>
        <taxon>Thermotogae</taxon>
        <taxon>Thermotogales</taxon>
        <taxon>Thermotogaceae</taxon>
        <taxon>Thermotoga</taxon>
    </lineage>
</organism>
<keyword evidence="1" id="KW-0175">Coiled coil</keyword>
<dbReference type="eggNOG" id="COG1196">
    <property type="taxonomic scope" value="Bacteria"/>
</dbReference>
<accession>B9K820</accession>
<name>B9K820_THENN</name>
<feature type="transmembrane region" description="Helical" evidence="2">
    <location>
        <begin position="381"/>
        <end position="400"/>
    </location>
</feature>
<dbReference type="EMBL" id="CP000916">
    <property type="protein sequence ID" value="ACM23103.1"/>
    <property type="molecule type" value="Genomic_DNA"/>
</dbReference>